<dbReference type="SUPFAM" id="SSF47413">
    <property type="entry name" value="lambda repressor-like DNA-binding domains"/>
    <property type="match status" value="1"/>
</dbReference>
<keyword evidence="1" id="KW-0805">Transcription regulation</keyword>
<dbReference type="Pfam" id="PF01381">
    <property type="entry name" value="HTH_3"/>
    <property type="match status" value="1"/>
</dbReference>
<dbReference type="SUPFAM" id="SSF51182">
    <property type="entry name" value="RmlC-like cupins"/>
    <property type="match status" value="1"/>
</dbReference>
<feature type="domain" description="HTH cro/C1-type" evidence="4">
    <location>
        <begin position="11"/>
        <end position="65"/>
    </location>
</feature>
<dbReference type="GO" id="GO:0003677">
    <property type="term" value="F:DNA binding"/>
    <property type="evidence" value="ECO:0007669"/>
    <property type="project" value="UniProtKB-KW"/>
</dbReference>
<dbReference type="Pfam" id="PF07883">
    <property type="entry name" value="Cupin_2"/>
    <property type="match status" value="1"/>
</dbReference>
<evidence type="ECO:0000313" key="5">
    <source>
        <dbReference type="EMBL" id="OBR94681.1"/>
    </source>
</evidence>
<evidence type="ECO:0000256" key="3">
    <source>
        <dbReference type="ARBA" id="ARBA00023163"/>
    </source>
</evidence>
<reference evidence="5 6" key="1">
    <citation type="journal article" date="2012" name="Front. Microbiol.">
        <title>Draft Genome Sequence of the Virulent Strain 01-B526 of the Fish Pathogen Aeromonas salmonicida.</title>
        <authorList>
            <person name="Charette S.J."/>
            <person name="Brochu F."/>
            <person name="Boyle B."/>
            <person name="Filion G."/>
            <person name="Tanaka K.H."/>
            <person name="Derome N."/>
        </authorList>
    </citation>
    <scope>NUCLEOTIDE SEQUENCE [LARGE SCALE GENOMIC DNA]</scope>
    <source>
        <strain evidence="5 6">P11</strain>
    </source>
</reference>
<dbReference type="Gene3D" id="2.60.120.10">
    <property type="entry name" value="Jelly Rolls"/>
    <property type="match status" value="1"/>
</dbReference>
<keyword evidence="3" id="KW-0804">Transcription</keyword>
<evidence type="ECO:0000313" key="6">
    <source>
        <dbReference type="Proteomes" id="UP000093954"/>
    </source>
</evidence>
<dbReference type="InterPro" id="IPR050807">
    <property type="entry name" value="TransReg_Diox_bact_type"/>
</dbReference>
<accession>A0A1A6AX67</accession>
<evidence type="ECO:0000256" key="2">
    <source>
        <dbReference type="ARBA" id="ARBA00023125"/>
    </source>
</evidence>
<proteinExistence type="predicted"/>
<dbReference type="InterPro" id="IPR014710">
    <property type="entry name" value="RmlC-like_jellyroll"/>
</dbReference>
<dbReference type="GO" id="GO:0005829">
    <property type="term" value="C:cytosol"/>
    <property type="evidence" value="ECO:0007669"/>
    <property type="project" value="TreeGrafter"/>
</dbReference>
<keyword evidence="2" id="KW-0238">DNA-binding</keyword>
<dbReference type="RefSeq" id="WP_065077392.1">
    <property type="nucleotide sequence ID" value="NZ_LROS01000011.1"/>
</dbReference>
<dbReference type="CDD" id="cd00093">
    <property type="entry name" value="HTH_XRE"/>
    <property type="match status" value="1"/>
</dbReference>
<evidence type="ECO:0000259" key="4">
    <source>
        <dbReference type="PROSITE" id="PS50943"/>
    </source>
</evidence>
<dbReference type="InterPro" id="IPR001387">
    <property type="entry name" value="Cro/C1-type_HTH"/>
</dbReference>
<comment type="caution">
    <text evidence="5">The sequence shown here is derived from an EMBL/GenBank/DDBJ whole genome shotgun (WGS) entry which is preliminary data.</text>
</comment>
<dbReference type="PATRIC" id="fig|1353534.3.peg.1038"/>
<dbReference type="InterPro" id="IPR013096">
    <property type="entry name" value="Cupin_2"/>
</dbReference>
<sequence length="190" mass="21736">MNLNNIIASNLKKLRSDKKLSLSNLSELSGVSKVMIGQIERGQSNPTINTIWKLANGLKVPYTALIDEPKSKTTLVKKEDTINQCSEDGKYRVYCHFSTQNERNFELFRVELDTASSYTSNSHGEDEYEYILVFDGELTLETDNKTYVLSPGDSISFDASKTHTYINNSNEMIRMTILNYYPMNLKYYLP</sequence>
<dbReference type="InterPro" id="IPR011051">
    <property type="entry name" value="RmlC_Cupin_sf"/>
</dbReference>
<gene>
    <name evidence="5" type="primary">rghR</name>
    <name evidence="5" type="ORF">CLRAG_10190</name>
</gene>
<dbReference type="Proteomes" id="UP000093954">
    <property type="component" value="Unassembled WGS sequence"/>
</dbReference>
<dbReference type="CDD" id="cd02209">
    <property type="entry name" value="cupin_XRE_C"/>
    <property type="match status" value="1"/>
</dbReference>
<dbReference type="PROSITE" id="PS50943">
    <property type="entry name" value="HTH_CROC1"/>
    <property type="match status" value="1"/>
</dbReference>
<dbReference type="InterPro" id="IPR010982">
    <property type="entry name" value="Lambda_DNA-bd_dom_sf"/>
</dbReference>
<dbReference type="PANTHER" id="PTHR46797:SF23">
    <property type="entry name" value="HTH-TYPE TRANSCRIPTIONAL REGULATOR SUTR"/>
    <property type="match status" value="1"/>
</dbReference>
<dbReference type="GO" id="GO:0003700">
    <property type="term" value="F:DNA-binding transcription factor activity"/>
    <property type="evidence" value="ECO:0007669"/>
    <property type="project" value="TreeGrafter"/>
</dbReference>
<evidence type="ECO:0000256" key="1">
    <source>
        <dbReference type="ARBA" id="ARBA00023015"/>
    </source>
</evidence>
<organism evidence="5 6">
    <name type="scientific">Clostridium ragsdalei P11</name>
    <dbReference type="NCBI Taxonomy" id="1353534"/>
    <lineage>
        <taxon>Bacteria</taxon>
        <taxon>Bacillati</taxon>
        <taxon>Bacillota</taxon>
        <taxon>Clostridia</taxon>
        <taxon>Eubacteriales</taxon>
        <taxon>Clostridiaceae</taxon>
        <taxon>Clostridium</taxon>
    </lineage>
</organism>
<dbReference type="PANTHER" id="PTHR46797">
    <property type="entry name" value="HTH-TYPE TRANSCRIPTIONAL REGULATOR"/>
    <property type="match status" value="1"/>
</dbReference>
<dbReference type="EMBL" id="LROS01000011">
    <property type="protein sequence ID" value="OBR94681.1"/>
    <property type="molecule type" value="Genomic_DNA"/>
</dbReference>
<keyword evidence="6" id="KW-1185">Reference proteome</keyword>
<dbReference type="AlphaFoldDB" id="A0A1A6AX67"/>
<dbReference type="Gene3D" id="1.10.260.40">
    <property type="entry name" value="lambda repressor-like DNA-binding domains"/>
    <property type="match status" value="1"/>
</dbReference>
<protein>
    <submittedName>
        <fullName evidence="5">HTH-type transcriptional repressor RghR</fullName>
    </submittedName>
</protein>
<name>A0A1A6AX67_9CLOT</name>
<dbReference type="SMART" id="SM00530">
    <property type="entry name" value="HTH_XRE"/>
    <property type="match status" value="1"/>
</dbReference>